<evidence type="ECO:0000313" key="3">
    <source>
        <dbReference type="EMBL" id="KAI5436389.1"/>
    </source>
</evidence>
<reference evidence="3 4" key="1">
    <citation type="journal article" date="2022" name="Nat. Genet.">
        <title>Improved pea reference genome and pan-genome highlight genomic features and evolutionary characteristics.</title>
        <authorList>
            <person name="Yang T."/>
            <person name="Liu R."/>
            <person name="Luo Y."/>
            <person name="Hu S."/>
            <person name="Wang D."/>
            <person name="Wang C."/>
            <person name="Pandey M.K."/>
            <person name="Ge S."/>
            <person name="Xu Q."/>
            <person name="Li N."/>
            <person name="Li G."/>
            <person name="Huang Y."/>
            <person name="Saxena R.K."/>
            <person name="Ji Y."/>
            <person name="Li M."/>
            <person name="Yan X."/>
            <person name="He Y."/>
            <person name="Liu Y."/>
            <person name="Wang X."/>
            <person name="Xiang C."/>
            <person name="Varshney R.K."/>
            <person name="Ding H."/>
            <person name="Gao S."/>
            <person name="Zong X."/>
        </authorList>
    </citation>
    <scope>NUCLEOTIDE SEQUENCE [LARGE SCALE GENOMIC DNA]</scope>
    <source>
        <strain evidence="3 4">cv. Zhongwan 6</strain>
    </source>
</reference>
<sequence>MMRLAVEAVNRFRHKLLVEGFVMMNTKSEALYSEMPFVSYLLDLVQVYYKVVVIVTCIDAAWIIVVSLHGSAGLMLQQMFNAAEFWYCNLVFGSGISLFIATNICENIIWKAFSLTTINSGRGAEFEGAVIALLSV</sequence>
<dbReference type="EMBL" id="JAMSHJ010000002">
    <property type="protein sequence ID" value="KAI5436389.1"/>
    <property type="molecule type" value="Genomic_DNA"/>
</dbReference>
<keyword evidence="4" id="KW-1185">Reference proteome</keyword>
<proteinExistence type="predicted"/>
<accession>A0A9D5BBD0</accession>
<dbReference type="SUPFAM" id="SSF103491">
    <property type="entry name" value="Preprotein translocase SecY subunit"/>
    <property type="match status" value="1"/>
</dbReference>
<dbReference type="InterPro" id="IPR023201">
    <property type="entry name" value="SecY_dom_sf"/>
</dbReference>
<evidence type="ECO:0000256" key="1">
    <source>
        <dbReference type="ARBA" id="ARBA00004454"/>
    </source>
</evidence>
<dbReference type="InterPro" id="IPR002208">
    <property type="entry name" value="SecY/SEC61-alpha"/>
</dbReference>
<dbReference type="PANTHER" id="PTHR10906">
    <property type="entry name" value="SECY/SEC61-ALPHA FAMILY MEMBER"/>
    <property type="match status" value="1"/>
</dbReference>
<organism evidence="3 4">
    <name type="scientific">Pisum sativum</name>
    <name type="common">Garden pea</name>
    <name type="synonym">Lathyrus oleraceus</name>
    <dbReference type="NCBI Taxonomy" id="3888"/>
    <lineage>
        <taxon>Eukaryota</taxon>
        <taxon>Viridiplantae</taxon>
        <taxon>Streptophyta</taxon>
        <taxon>Embryophyta</taxon>
        <taxon>Tracheophyta</taxon>
        <taxon>Spermatophyta</taxon>
        <taxon>Magnoliopsida</taxon>
        <taxon>eudicotyledons</taxon>
        <taxon>Gunneridae</taxon>
        <taxon>Pentapetalae</taxon>
        <taxon>rosids</taxon>
        <taxon>fabids</taxon>
        <taxon>Fabales</taxon>
        <taxon>Fabaceae</taxon>
        <taxon>Papilionoideae</taxon>
        <taxon>50 kb inversion clade</taxon>
        <taxon>NPAAA clade</taxon>
        <taxon>Hologalegina</taxon>
        <taxon>IRL clade</taxon>
        <taxon>Fabeae</taxon>
        <taxon>Lathyrus</taxon>
    </lineage>
</organism>
<keyword evidence="2" id="KW-0812">Transmembrane</keyword>
<dbReference type="GO" id="GO:0015031">
    <property type="term" value="P:protein transport"/>
    <property type="evidence" value="ECO:0007669"/>
    <property type="project" value="InterPro"/>
</dbReference>
<evidence type="ECO:0000313" key="4">
    <source>
        <dbReference type="Proteomes" id="UP001058974"/>
    </source>
</evidence>
<comment type="subcellular location">
    <subcellularLocation>
        <location evidence="1">Plastid</location>
        <location evidence="1">Chloroplast thylakoid membrane</location>
        <topology evidence="1">Multi-pass membrane protein</topology>
    </subcellularLocation>
</comment>
<dbReference type="Gramene" id="Psat02G0275200-T1">
    <property type="protein sequence ID" value="KAI5436389.1"/>
    <property type="gene ID" value="KIW84_022752"/>
</dbReference>
<comment type="caution">
    <text evidence="3">The sequence shown here is derived from an EMBL/GenBank/DDBJ whole genome shotgun (WGS) entry which is preliminary data.</text>
</comment>
<dbReference type="AlphaFoldDB" id="A0A9D5BBD0"/>
<evidence type="ECO:0000256" key="2">
    <source>
        <dbReference type="SAM" id="Phobius"/>
    </source>
</evidence>
<dbReference type="Gene3D" id="1.10.3370.10">
    <property type="entry name" value="SecY subunit domain"/>
    <property type="match status" value="1"/>
</dbReference>
<feature type="transmembrane region" description="Helical" evidence="2">
    <location>
        <begin position="80"/>
        <end position="101"/>
    </location>
</feature>
<feature type="transmembrane region" description="Helical" evidence="2">
    <location>
        <begin position="47"/>
        <end position="68"/>
    </location>
</feature>
<keyword evidence="2" id="KW-1133">Transmembrane helix</keyword>
<dbReference type="GO" id="GO:0009535">
    <property type="term" value="C:chloroplast thylakoid membrane"/>
    <property type="evidence" value="ECO:0007669"/>
    <property type="project" value="UniProtKB-SubCell"/>
</dbReference>
<name>A0A9D5BBD0_PEA</name>
<protein>
    <submittedName>
        <fullName evidence="3">Uncharacterized protein</fullName>
    </submittedName>
</protein>
<gene>
    <name evidence="3" type="ORF">KIW84_022752</name>
</gene>
<keyword evidence="2" id="KW-0472">Membrane</keyword>
<dbReference type="Proteomes" id="UP001058974">
    <property type="component" value="Chromosome 2"/>
</dbReference>